<accession>A0ABU1CHF4</accession>
<dbReference type="EMBL" id="JARUHG010000006">
    <property type="protein sequence ID" value="MDR0184374.1"/>
    <property type="molecule type" value="Genomic_DNA"/>
</dbReference>
<evidence type="ECO:0000313" key="2">
    <source>
        <dbReference type="Proteomes" id="UP001233535"/>
    </source>
</evidence>
<sequence>MRITALALIPLLLAGCAGMEYYDNLASVAAQGDCASFTDGPQTLRYRDPARRTESATAVMPTRCEPKVDAVRAGARPMDLSGAQPRTR</sequence>
<evidence type="ECO:0008006" key="3">
    <source>
        <dbReference type="Google" id="ProtNLM"/>
    </source>
</evidence>
<dbReference type="RefSeq" id="WP_309263505.1">
    <property type="nucleotide sequence ID" value="NZ_JARUHG010000006.1"/>
</dbReference>
<proteinExistence type="predicted"/>
<name>A0ABU1CHF4_9GAMM</name>
<keyword evidence="2" id="KW-1185">Reference proteome</keyword>
<dbReference type="Proteomes" id="UP001233535">
    <property type="component" value="Unassembled WGS sequence"/>
</dbReference>
<dbReference type="PROSITE" id="PS51257">
    <property type="entry name" value="PROKAR_LIPOPROTEIN"/>
    <property type="match status" value="1"/>
</dbReference>
<organism evidence="1 2">
    <name type="scientific">Lysobacter arvi</name>
    <dbReference type="NCBI Taxonomy" id="3038776"/>
    <lineage>
        <taxon>Bacteria</taxon>
        <taxon>Pseudomonadati</taxon>
        <taxon>Pseudomonadota</taxon>
        <taxon>Gammaproteobacteria</taxon>
        <taxon>Lysobacterales</taxon>
        <taxon>Lysobacteraceae</taxon>
        <taxon>Lysobacter</taxon>
    </lineage>
</organism>
<comment type="caution">
    <text evidence="1">The sequence shown here is derived from an EMBL/GenBank/DDBJ whole genome shotgun (WGS) entry which is preliminary data.</text>
</comment>
<evidence type="ECO:0000313" key="1">
    <source>
        <dbReference type="EMBL" id="MDR0184374.1"/>
    </source>
</evidence>
<gene>
    <name evidence="1" type="ORF">P8609_15530</name>
</gene>
<reference evidence="1 2" key="1">
    <citation type="submission" date="2023-04" db="EMBL/GenBank/DDBJ databases">
        <title>Lysobacter sp. strain UC isolated from soil sample.</title>
        <authorList>
            <person name="Choksket S."/>
            <person name="Harshvardhan F."/>
            <person name="Rana R."/>
            <person name="Patil P.B."/>
            <person name="Korpole S."/>
        </authorList>
    </citation>
    <scope>NUCLEOTIDE SEQUENCE [LARGE SCALE GENOMIC DNA]</scope>
    <source>
        <strain evidence="1 2">UC</strain>
    </source>
</reference>
<protein>
    <recommendedName>
        <fullName evidence="3">Lipoprotein</fullName>
    </recommendedName>
</protein>